<evidence type="ECO:0000259" key="6">
    <source>
        <dbReference type="PROSITE" id="PS50885"/>
    </source>
</evidence>
<proteinExistence type="inferred from homology"/>
<keyword evidence="1 3" id="KW-0807">Transducer</keyword>
<dbReference type="Pfam" id="PF12729">
    <property type="entry name" value="4HB_MCP_1"/>
    <property type="match status" value="1"/>
</dbReference>
<dbReference type="InterPro" id="IPR004090">
    <property type="entry name" value="Chemotax_Me-accpt_rcpt"/>
</dbReference>
<dbReference type="PANTHER" id="PTHR32089">
    <property type="entry name" value="METHYL-ACCEPTING CHEMOTAXIS PROTEIN MCPB"/>
    <property type="match status" value="1"/>
</dbReference>
<dbReference type="Pfam" id="PF00015">
    <property type="entry name" value="MCPsignal"/>
    <property type="match status" value="1"/>
</dbReference>
<dbReference type="Pfam" id="PF00672">
    <property type="entry name" value="HAMP"/>
    <property type="match status" value="1"/>
</dbReference>
<dbReference type="InterPro" id="IPR024478">
    <property type="entry name" value="HlyB_4HB_MCP"/>
</dbReference>
<keyword evidence="8" id="KW-1185">Reference proteome</keyword>
<feature type="transmembrane region" description="Helical" evidence="4">
    <location>
        <begin position="186"/>
        <end position="210"/>
    </location>
</feature>
<feature type="transmembrane region" description="Helical" evidence="4">
    <location>
        <begin position="6"/>
        <end position="30"/>
    </location>
</feature>
<dbReference type="InterPro" id="IPR003660">
    <property type="entry name" value="HAMP_dom"/>
</dbReference>
<comment type="similarity">
    <text evidence="2">Belongs to the methyl-accepting chemotaxis (MCP) protein family.</text>
</comment>
<protein>
    <submittedName>
        <fullName evidence="7">Methyl-accepting chemotaxis protein</fullName>
    </submittedName>
</protein>
<dbReference type="EMBL" id="JBDIVE010000012">
    <property type="protein sequence ID" value="MEN3070382.1"/>
    <property type="molecule type" value="Genomic_DNA"/>
</dbReference>
<evidence type="ECO:0000256" key="3">
    <source>
        <dbReference type="PROSITE-ProRule" id="PRU00284"/>
    </source>
</evidence>
<keyword evidence="4" id="KW-1133">Transmembrane helix</keyword>
<evidence type="ECO:0000259" key="5">
    <source>
        <dbReference type="PROSITE" id="PS50111"/>
    </source>
</evidence>
<dbReference type="PANTHER" id="PTHR32089:SF112">
    <property type="entry name" value="LYSOZYME-LIKE PROTEIN-RELATED"/>
    <property type="match status" value="1"/>
</dbReference>
<name>A0ABU9Z340_9RHOO</name>
<dbReference type="SUPFAM" id="SSF58104">
    <property type="entry name" value="Methyl-accepting chemotaxis protein (MCP) signaling domain"/>
    <property type="match status" value="1"/>
</dbReference>
<organism evidence="7 8">
    <name type="scientific">Uliginosibacterium sediminicola</name>
    <dbReference type="NCBI Taxonomy" id="2024550"/>
    <lineage>
        <taxon>Bacteria</taxon>
        <taxon>Pseudomonadati</taxon>
        <taxon>Pseudomonadota</taxon>
        <taxon>Betaproteobacteria</taxon>
        <taxon>Rhodocyclales</taxon>
        <taxon>Zoogloeaceae</taxon>
        <taxon>Uliginosibacterium</taxon>
    </lineage>
</organism>
<dbReference type="CDD" id="cd06225">
    <property type="entry name" value="HAMP"/>
    <property type="match status" value="1"/>
</dbReference>
<evidence type="ECO:0000256" key="1">
    <source>
        <dbReference type="ARBA" id="ARBA00023224"/>
    </source>
</evidence>
<dbReference type="SMART" id="SM00283">
    <property type="entry name" value="MA"/>
    <property type="match status" value="1"/>
</dbReference>
<dbReference type="PRINTS" id="PR00260">
    <property type="entry name" value="CHEMTRNSDUCR"/>
</dbReference>
<dbReference type="InterPro" id="IPR004089">
    <property type="entry name" value="MCPsignal_dom"/>
</dbReference>
<feature type="domain" description="HAMP" evidence="6">
    <location>
        <begin position="210"/>
        <end position="263"/>
    </location>
</feature>
<keyword evidence="4" id="KW-0812">Transmembrane</keyword>
<dbReference type="PROSITE" id="PS50885">
    <property type="entry name" value="HAMP"/>
    <property type="match status" value="1"/>
</dbReference>
<dbReference type="CDD" id="cd11386">
    <property type="entry name" value="MCP_signal"/>
    <property type="match status" value="1"/>
</dbReference>
<gene>
    <name evidence="7" type="ORF">ABDB84_17995</name>
</gene>
<evidence type="ECO:0000256" key="2">
    <source>
        <dbReference type="ARBA" id="ARBA00029447"/>
    </source>
</evidence>
<sequence>MKTTIAFRLILIIVLSAVVALSVGLVGIYATHTMAGEMRKAQTVSVQQVNSLHRVIGQSLRVRVHILNHALAGSFASMDKIETAMAKSMKVLWEEVAKYEALTTDPQDLAMLQADKESIKLFEASLAPAVEQNRQNIPDDPEAQKRISNVIKASSDLGTLLNKHYDYLIASLDATRVEAEGDARRAYIISLSVIIIGIAAIAGFGGMLVLQIRRTLSGVQDAVQRVERDRDFRVRVPVSGHDELSLMGQSLNRLIESMHTALRQIGQSATEVAAKSRQMADTAHEVAHASGLQSESASGMAAAIEEMTVSISHIGDRAAEADQLSQRSGQLAHDGSQIIGETVKDINEIASTVHSTSERIHDVEAESDKISAVVAVIREVADQTNLLALNAAIEAARAGEQGRGFAVVADEVRKLAERTSNSTRQITGIIEGVRNGAKEAVRSMDVAVDRVTEGVSRAEDASRAIDSISGTSGKAVSMVGEITAAIREQSAASNSIAQQVERIAQMAEVSNHAASNSAVTARELDALAASMQKIVHTYQL</sequence>
<dbReference type="Gene3D" id="1.10.287.950">
    <property type="entry name" value="Methyl-accepting chemotaxis protein"/>
    <property type="match status" value="1"/>
</dbReference>
<dbReference type="Proteomes" id="UP001410394">
    <property type="component" value="Unassembled WGS sequence"/>
</dbReference>
<evidence type="ECO:0000256" key="4">
    <source>
        <dbReference type="SAM" id="Phobius"/>
    </source>
</evidence>
<dbReference type="SMART" id="SM00304">
    <property type="entry name" value="HAMP"/>
    <property type="match status" value="1"/>
</dbReference>
<keyword evidence="4" id="KW-0472">Membrane</keyword>
<evidence type="ECO:0000313" key="7">
    <source>
        <dbReference type="EMBL" id="MEN3070382.1"/>
    </source>
</evidence>
<dbReference type="RefSeq" id="WP_345921159.1">
    <property type="nucleotide sequence ID" value="NZ_JBDIVE010000012.1"/>
</dbReference>
<evidence type="ECO:0000313" key="8">
    <source>
        <dbReference type="Proteomes" id="UP001410394"/>
    </source>
</evidence>
<dbReference type="PROSITE" id="PS50111">
    <property type="entry name" value="CHEMOTAXIS_TRANSDUC_2"/>
    <property type="match status" value="1"/>
</dbReference>
<comment type="caution">
    <text evidence="7">The sequence shown here is derived from an EMBL/GenBank/DDBJ whole genome shotgun (WGS) entry which is preliminary data.</text>
</comment>
<reference evidence="7 8" key="1">
    <citation type="journal article" date="2018" name="Int. J. Syst. Evol. Microbiol.">
        <title>Uliginosibacterium sediminicola sp. nov., isolated from freshwater sediment.</title>
        <authorList>
            <person name="Hwang W.M."/>
            <person name="Kim S.M."/>
            <person name="Kang K."/>
            <person name="Ahn T.Y."/>
        </authorList>
    </citation>
    <scope>NUCLEOTIDE SEQUENCE [LARGE SCALE GENOMIC DNA]</scope>
    <source>
        <strain evidence="7 8">M1-21</strain>
    </source>
</reference>
<accession>A0ABU9Z340</accession>
<feature type="domain" description="Methyl-accepting transducer" evidence="5">
    <location>
        <begin position="268"/>
        <end position="504"/>
    </location>
</feature>